<dbReference type="GO" id="GO:0016052">
    <property type="term" value="P:carbohydrate catabolic process"/>
    <property type="evidence" value="ECO:0007669"/>
    <property type="project" value="InterPro"/>
</dbReference>
<gene>
    <name evidence="3" type="ORF">ABGB03_02945</name>
</gene>
<accession>A0AAU7BU60</accession>
<feature type="domain" description="DUF5916" evidence="2">
    <location>
        <begin position="234"/>
        <end position="641"/>
    </location>
</feature>
<dbReference type="Pfam" id="PF06452">
    <property type="entry name" value="CBM9_1"/>
    <property type="match status" value="1"/>
</dbReference>
<evidence type="ECO:0000259" key="1">
    <source>
        <dbReference type="Pfam" id="PF06452"/>
    </source>
</evidence>
<organism evidence="3">
    <name type="scientific">Pontimicrobium sp. SW4</name>
    <dbReference type="NCBI Taxonomy" id="3153519"/>
    <lineage>
        <taxon>Bacteria</taxon>
        <taxon>Pseudomonadati</taxon>
        <taxon>Bacteroidota</taxon>
        <taxon>Flavobacteriia</taxon>
        <taxon>Flavobacteriales</taxon>
        <taxon>Flavobacteriaceae</taxon>
        <taxon>Pontimicrobium</taxon>
    </lineage>
</organism>
<dbReference type="Pfam" id="PF19313">
    <property type="entry name" value="DUF5916"/>
    <property type="match status" value="1"/>
</dbReference>
<feature type="domain" description="Carbohydrate-binding" evidence="1">
    <location>
        <begin position="34"/>
        <end position="206"/>
    </location>
</feature>
<dbReference type="GO" id="GO:0030246">
    <property type="term" value="F:carbohydrate binding"/>
    <property type="evidence" value="ECO:0007669"/>
    <property type="project" value="InterPro"/>
</dbReference>
<dbReference type="EMBL" id="CP157199">
    <property type="protein sequence ID" value="XBG61864.1"/>
    <property type="molecule type" value="Genomic_DNA"/>
</dbReference>
<dbReference type="CDD" id="cd09618">
    <property type="entry name" value="CBM9_like_2"/>
    <property type="match status" value="1"/>
</dbReference>
<proteinExistence type="predicted"/>
<dbReference type="SUPFAM" id="SSF49344">
    <property type="entry name" value="CBD9-like"/>
    <property type="match status" value="1"/>
</dbReference>
<dbReference type="RefSeq" id="WP_347924694.1">
    <property type="nucleotide sequence ID" value="NZ_CP157199.1"/>
</dbReference>
<dbReference type="AlphaFoldDB" id="A0AAU7BU60"/>
<reference evidence="3" key="1">
    <citation type="submission" date="2024-05" db="EMBL/GenBank/DDBJ databases">
        <title>Pontimicrobium maritimus sp. nov., isolated form sea water.</title>
        <authorList>
            <person name="Muhammad N."/>
            <person name="Vuong T.Q."/>
            <person name="Han H.L."/>
            <person name="Kim S.-G."/>
        </authorList>
    </citation>
    <scope>NUCLEOTIDE SEQUENCE</scope>
    <source>
        <strain evidence="3">SW4</strain>
    </source>
</reference>
<evidence type="ECO:0000259" key="2">
    <source>
        <dbReference type="Pfam" id="PF19313"/>
    </source>
</evidence>
<evidence type="ECO:0000313" key="3">
    <source>
        <dbReference type="EMBL" id="XBG61864.1"/>
    </source>
</evidence>
<dbReference type="InterPro" id="IPR045670">
    <property type="entry name" value="DUF5916"/>
</dbReference>
<protein>
    <submittedName>
        <fullName evidence="3">DUF5916 domain-containing protein</fullName>
    </submittedName>
</protein>
<dbReference type="InterPro" id="IPR010502">
    <property type="entry name" value="Carb-bd_dom_fam9"/>
</dbReference>
<sequence>MKKTFILFALFTVFIGFSQNKSFTVKYIDTPIVLDGNLEESVWNDAESATNFWQYFPTDSLQATQQADIKMLFDDTNLYIGMKVNAPSNNFVIPSLRRDFRAGGSDNITLMFDTFNDGTNAFIFGTNPAGVQREILLSGGGNELRGFNGAWDTKWRSETVVHDNYYTVEWIIPFSAFKYREGETKWRFNSYHFDTQANERNTWMQIPQNQPIFSLAYMGDMIFEKPLGNSKTPISIIPYVNGLIGKDYENGITTEDFKYGGDAKMTIGNSMNLDLTVNPDFSQVEVDQQVTNLTRFEVSLPERRQFFIENSDLFADFGNDRDANPFFSRRIGIARDVDGNSIENDIIAGARLSGKISNNLRLGILNMQTAEDVANEIPATNNAVITAQHKLFNRSNISFMFINKQATKDYDFLANEDKYNRVFGLDYRLASEDNTWIGKYFFHKSFSPDTSGKDISSGATTEYNSKNWNLSFGAIYVGDNFRSDLGFIRRTDVFKISPKIERVFWPKTGAIQKHSITVMPFYLWRPELDFEKSDHTIVTSWKAEMKNTSNIELQMFNRFTHLYDSFDPTRTDGGIPLPGNKGYHYTSFEASYRSDQRKALSFNIQPSIGQFYNGKKYSLGGTMSWRLQPYFLASIQVNYDKINLPNPYPDASIWLIGPKFDVTFNKNIFWATFIQYSTQRDNFSINTRLQWRFAPLSDLFVVYNDNYFTDNIFAPRVRSFNVKLTYWLNI</sequence>
<dbReference type="GO" id="GO:0004553">
    <property type="term" value="F:hydrolase activity, hydrolyzing O-glycosyl compounds"/>
    <property type="evidence" value="ECO:0007669"/>
    <property type="project" value="InterPro"/>
</dbReference>
<name>A0AAU7BU60_9FLAO</name>
<dbReference type="Gene3D" id="2.60.40.1190">
    <property type="match status" value="1"/>
</dbReference>